<dbReference type="AlphaFoldDB" id="A0A833UM28"/>
<name>A0A833UM28_JUGRE</name>
<evidence type="ECO:0000313" key="4">
    <source>
        <dbReference type="Proteomes" id="UP000619265"/>
    </source>
</evidence>
<reference evidence="3" key="2">
    <citation type="submission" date="2020-03" db="EMBL/GenBank/DDBJ databases">
        <title>Walnut 2.0.</title>
        <authorList>
            <person name="Marrano A."/>
            <person name="Britton M."/>
            <person name="Zimin A.V."/>
            <person name="Zaini P.A."/>
            <person name="Workman R."/>
            <person name="Puiu D."/>
            <person name="Bianco L."/>
            <person name="Allen B.J."/>
            <person name="Troggio M."/>
            <person name="Leslie C.A."/>
            <person name="Timp W."/>
            <person name="Dendekar A."/>
            <person name="Salzberg S.L."/>
            <person name="Neale D.B."/>
        </authorList>
    </citation>
    <scope>NUCLEOTIDE SEQUENCE</scope>
    <source>
        <tissue evidence="3">Leaves</tissue>
    </source>
</reference>
<feature type="non-terminal residue" evidence="3">
    <location>
        <position position="1"/>
    </location>
</feature>
<dbReference type="PROSITE" id="PS50004">
    <property type="entry name" value="C2"/>
    <property type="match status" value="1"/>
</dbReference>
<dbReference type="InterPro" id="IPR000008">
    <property type="entry name" value="C2_dom"/>
</dbReference>
<dbReference type="EMBL" id="LIHL02000011">
    <property type="protein sequence ID" value="KAF5454740.1"/>
    <property type="molecule type" value="Genomic_DNA"/>
</dbReference>
<gene>
    <name evidence="3" type="ORF">F2P56_024385</name>
</gene>
<dbReference type="GO" id="GO:0006952">
    <property type="term" value="P:defense response"/>
    <property type="evidence" value="ECO:0007669"/>
    <property type="project" value="InterPro"/>
</dbReference>
<feature type="domain" description="C2" evidence="2">
    <location>
        <begin position="88"/>
        <end position="208"/>
    </location>
</feature>
<evidence type="ECO:0000259" key="2">
    <source>
        <dbReference type="PROSITE" id="PS50004"/>
    </source>
</evidence>
<dbReference type="Gene3D" id="2.60.40.150">
    <property type="entry name" value="C2 domain"/>
    <property type="match status" value="1"/>
</dbReference>
<dbReference type="InterPro" id="IPR044750">
    <property type="entry name" value="C2_SRC2/BAP"/>
</dbReference>
<dbReference type="InterPro" id="IPR035892">
    <property type="entry name" value="C2_domain_sf"/>
</dbReference>
<evidence type="ECO:0000313" key="3">
    <source>
        <dbReference type="EMBL" id="KAF5454740.1"/>
    </source>
</evidence>
<comment type="caution">
    <text evidence="3">The sequence shown here is derived from an EMBL/GenBank/DDBJ whole genome shotgun (WGS) entry which is preliminary data.</text>
</comment>
<protein>
    <recommendedName>
        <fullName evidence="2">C2 domain-containing protein</fullName>
    </recommendedName>
</protein>
<feature type="region of interest" description="Disordered" evidence="1">
    <location>
        <begin position="261"/>
        <end position="328"/>
    </location>
</feature>
<feature type="compositionally biased region" description="Polar residues" evidence="1">
    <location>
        <begin position="46"/>
        <end position="55"/>
    </location>
</feature>
<feature type="region of interest" description="Disordered" evidence="1">
    <location>
        <begin position="34"/>
        <end position="55"/>
    </location>
</feature>
<dbReference type="CDD" id="cd04051">
    <property type="entry name" value="C2_SRC2_like"/>
    <property type="match status" value="1"/>
</dbReference>
<dbReference type="SUPFAM" id="SSF49562">
    <property type="entry name" value="C2 domain (Calcium/lipid-binding domain, CaLB)"/>
    <property type="match status" value="1"/>
</dbReference>
<sequence>RMTLCMYIYIYVIPSDSQRKPQLQQTSNNTCMTFDQPLNKAPLPRSPQSKTSQNTKNQIHLKVIIGTNYISPPLQLSVISAIVVLHFFCHPITIASTTMAVSKFQMLEITLVSAQDLEPESKSMHTYAVAWLNPERKLLTRVDQDGHTHPTWNEKFLFRVADEFLDSDTSAIMIEIYASSWLRDTLVGTVRVLISNLLPPSSRTEGKATMRLVALQVRRPSGRPQGILNVGVMLLDNSFRSMPLYRALSKSAVGYWDLMKSKTQKQRSSQRPMDVKNQRRTNPVIRFKRSKSERSSLERYAVKTSSMHDDSKPAPPEKGIGNAPHSNAGPSLRVIAAAMAKGLHLNAKNNDNESSILDDWSEESGGERLKTKIARWWMELPPISEFEYQDLESERTHTGNRRKRSNGVGLLSCFGNGYGCEFSCTCGGGTRKKRIGHDDKIHLIGAS</sequence>
<dbReference type="PANTHER" id="PTHR32246:SF157">
    <property type="entry name" value="C2 DOMAIN-CONTAINING PROTEIN"/>
    <property type="match status" value="1"/>
</dbReference>
<dbReference type="SMART" id="SM00239">
    <property type="entry name" value="C2"/>
    <property type="match status" value="1"/>
</dbReference>
<organism evidence="3 4">
    <name type="scientific">Juglans regia</name>
    <name type="common">English walnut</name>
    <dbReference type="NCBI Taxonomy" id="51240"/>
    <lineage>
        <taxon>Eukaryota</taxon>
        <taxon>Viridiplantae</taxon>
        <taxon>Streptophyta</taxon>
        <taxon>Embryophyta</taxon>
        <taxon>Tracheophyta</taxon>
        <taxon>Spermatophyta</taxon>
        <taxon>Magnoliopsida</taxon>
        <taxon>eudicotyledons</taxon>
        <taxon>Gunneridae</taxon>
        <taxon>Pentapetalae</taxon>
        <taxon>rosids</taxon>
        <taxon>fabids</taxon>
        <taxon>Fagales</taxon>
        <taxon>Juglandaceae</taxon>
        <taxon>Juglans</taxon>
    </lineage>
</organism>
<accession>A0A833UM28</accession>
<dbReference type="PANTHER" id="PTHR32246">
    <property type="entry name" value="INGRESSION PROTEIN FIC1"/>
    <property type="match status" value="1"/>
</dbReference>
<dbReference type="Proteomes" id="UP000619265">
    <property type="component" value="Unassembled WGS sequence"/>
</dbReference>
<evidence type="ECO:0000256" key="1">
    <source>
        <dbReference type="SAM" id="MobiDB-lite"/>
    </source>
</evidence>
<reference evidence="3" key="1">
    <citation type="submission" date="2015-10" db="EMBL/GenBank/DDBJ databases">
        <authorList>
            <person name="Martinez-Garcia P.J."/>
            <person name="Crepeau M.W."/>
            <person name="Puiu D."/>
            <person name="Gonzalez-Ibeas D."/>
            <person name="Whalen J."/>
            <person name="Stevens K."/>
            <person name="Paul R."/>
            <person name="Butterfield T."/>
            <person name="Britton M."/>
            <person name="Reagan R."/>
            <person name="Chakraborty S."/>
            <person name="Walawage S.L."/>
            <person name="Vasquez-Gross H.A."/>
            <person name="Cardeno C."/>
            <person name="Famula R."/>
            <person name="Pratt K."/>
            <person name="Kuruganti S."/>
            <person name="Aradhya M.K."/>
            <person name="Leslie C.A."/>
            <person name="Dandekar A.M."/>
            <person name="Salzberg S.L."/>
            <person name="Wegrzyn J.L."/>
            <person name="Langley C.H."/>
            <person name="Neale D.B."/>
        </authorList>
    </citation>
    <scope>NUCLEOTIDE SEQUENCE</scope>
    <source>
        <tissue evidence="3">Leaves</tissue>
    </source>
</reference>
<proteinExistence type="predicted"/>
<dbReference type="Gramene" id="Jr11_09730_p1">
    <property type="protein sequence ID" value="cds.Jr11_09730_p1"/>
    <property type="gene ID" value="Jr11_09730"/>
</dbReference>
<dbReference type="Pfam" id="PF00168">
    <property type="entry name" value="C2"/>
    <property type="match status" value="1"/>
</dbReference>
<feature type="compositionally biased region" description="Basic and acidic residues" evidence="1">
    <location>
        <begin position="290"/>
        <end position="312"/>
    </location>
</feature>